<dbReference type="Proteomes" id="UP000198211">
    <property type="component" value="Unassembled WGS sequence"/>
</dbReference>
<evidence type="ECO:0000313" key="2">
    <source>
        <dbReference type="Proteomes" id="UP000198211"/>
    </source>
</evidence>
<dbReference type="EMBL" id="NBNE01000060">
    <property type="protein sequence ID" value="OWZ23483.1"/>
    <property type="molecule type" value="Genomic_DNA"/>
</dbReference>
<keyword evidence="2" id="KW-1185">Reference proteome</keyword>
<reference evidence="2" key="1">
    <citation type="submission" date="2017-03" db="EMBL/GenBank/DDBJ databases">
        <title>Phytopthora megakarya and P. palmivora, two closely related causual agents of cacao black pod achieved similar genome size and gene model numbers by different mechanisms.</title>
        <authorList>
            <person name="Ali S."/>
            <person name="Shao J."/>
            <person name="Larry D.J."/>
            <person name="Kronmiller B."/>
            <person name="Shen D."/>
            <person name="Strem M.D."/>
            <person name="Melnick R.L."/>
            <person name="Guiltinan M.J."/>
            <person name="Tyler B.M."/>
            <person name="Meinhardt L.W."/>
            <person name="Bailey B.A."/>
        </authorList>
    </citation>
    <scope>NUCLEOTIDE SEQUENCE [LARGE SCALE GENOMIC DNA]</scope>
    <source>
        <strain evidence="2">zdho120</strain>
    </source>
</reference>
<dbReference type="AlphaFoldDB" id="A0A225X175"/>
<sequence length="216" mass="25028">MWQRNQTNALEKRVQQLQHYIPVLELQRTQLIYDESQDMWAVVVEYCEKFRYGVKSEDGHQYSDQLEFLRSSMVQDVALGEHCGVQELMDWWRRYSSVFKDLQLQPKCMQRVSEGFMRVSAILSVTVSVFTLEKVFPNLKTVSLLSKLLGRRLRLPCCLWFEWDASSSRVVRVEMTVNYVTAMMKVFGNLSVVASVLAHAHITRYGGVQVCVASDS</sequence>
<comment type="caution">
    <text evidence="1">The sequence shown here is derived from an EMBL/GenBank/DDBJ whole genome shotgun (WGS) entry which is preliminary data.</text>
</comment>
<accession>A0A225X175</accession>
<gene>
    <name evidence="1" type="ORF">PHMEG_0001613</name>
</gene>
<name>A0A225X175_9STRA</name>
<dbReference type="OrthoDB" id="66003at2759"/>
<proteinExistence type="predicted"/>
<evidence type="ECO:0000313" key="1">
    <source>
        <dbReference type="EMBL" id="OWZ23483.1"/>
    </source>
</evidence>
<protein>
    <submittedName>
        <fullName evidence="1">Uncharacterized protein</fullName>
    </submittedName>
</protein>
<organism evidence="1 2">
    <name type="scientific">Phytophthora megakarya</name>
    <dbReference type="NCBI Taxonomy" id="4795"/>
    <lineage>
        <taxon>Eukaryota</taxon>
        <taxon>Sar</taxon>
        <taxon>Stramenopiles</taxon>
        <taxon>Oomycota</taxon>
        <taxon>Peronosporomycetes</taxon>
        <taxon>Peronosporales</taxon>
        <taxon>Peronosporaceae</taxon>
        <taxon>Phytophthora</taxon>
    </lineage>
</organism>